<name>A0A0B6Y606_9EUPU</name>
<dbReference type="SUPFAM" id="SSF49313">
    <property type="entry name" value="Cadherin-like"/>
    <property type="match status" value="1"/>
</dbReference>
<protein>
    <submittedName>
        <fullName evidence="1">Uncharacterized protein</fullName>
    </submittedName>
</protein>
<dbReference type="GO" id="GO:0005509">
    <property type="term" value="F:calcium ion binding"/>
    <property type="evidence" value="ECO:0007669"/>
    <property type="project" value="InterPro"/>
</dbReference>
<dbReference type="EMBL" id="HACG01004897">
    <property type="protein sequence ID" value="CEK51762.1"/>
    <property type="molecule type" value="Transcribed_RNA"/>
</dbReference>
<organism evidence="1">
    <name type="scientific">Arion vulgaris</name>
    <dbReference type="NCBI Taxonomy" id="1028688"/>
    <lineage>
        <taxon>Eukaryota</taxon>
        <taxon>Metazoa</taxon>
        <taxon>Spiralia</taxon>
        <taxon>Lophotrochozoa</taxon>
        <taxon>Mollusca</taxon>
        <taxon>Gastropoda</taxon>
        <taxon>Heterobranchia</taxon>
        <taxon>Euthyneura</taxon>
        <taxon>Panpulmonata</taxon>
        <taxon>Eupulmonata</taxon>
        <taxon>Stylommatophora</taxon>
        <taxon>Helicina</taxon>
        <taxon>Arionoidea</taxon>
        <taxon>Arionidae</taxon>
        <taxon>Arion</taxon>
    </lineage>
</organism>
<proteinExistence type="predicted"/>
<dbReference type="GO" id="GO:0016020">
    <property type="term" value="C:membrane"/>
    <property type="evidence" value="ECO:0007669"/>
    <property type="project" value="InterPro"/>
</dbReference>
<feature type="non-terminal residue" evidence="1">
    <location>
        <position position="1"/>
    </location>
</feature>
<dbReference type="Gene3D" id="2.60.40.10">
    <property type="entry name" value="Immunoglobulins"/>
    <property type="match status" value="1"/>
</dbReference>
<evidence type="ECO:0000313" key="1">
    <source>
        <dbReference type="EMBL" id="CEK51762.1"/>
    </source>
</evidence>
<accession>A0A0B6Y606</accession>
<dbReference type="InterPro" id="IPR015919">
    <property type="entry name" value="Cadherin-like_sf"/>
</dbReference>
<dbReference type="InterPro" id="IPR013783">
    <property type="entry name" value="Ig-like_fold"/>
</dbReference>
<sequence>LPSWLWFNDTTRSLSGVPFTEDEGTSLLTIKAHCKQKFDPTNSYTSECRDSSHSFQLEVVRYLWSKMLSYDPVVESLPESA</sequence>
<feature type="non-terminal residue" evidence="1">
    <location>
        <position position="81"/>
    </location>
</feature>
<reference evidence="1" key="1">
    <citation type="submission" date="2014-12" db="EMBL/GenBank/DDBJ databases">
        <title>Insight into the proteome of Arion vulgaris.</title>
        <authorList>
            <person name="Aradska J."/>
            <person name="Bulat T."/>
            <person name="Smidak R."/>
            <person name="Sarate P."/>
            <person name="Gangsoo J."/>
            <person name="Sialana F."/>
            <person name="Bilban M."/>
            <person name="Lubec G."/>
        </authorList>
    </citation>
    <scope>NUCLEOTIDE SEQUENCE</scope>
    <source>
        <tissue evidence="1">Skin</tissue>
    </source>
</reference>
<gene>
    <name evidence="1" type="primary">ORF14326</name>
</gene>
<dbReference type="AlphaFoldDB" id="A0A0B6Y606"/>